<organism evidence="1 2">
    <name type="scientific">Vitis vinifera</name>
    <name type="common">Grape</name>
    <dbReference type="NCBI Taxonomy" id="29760"/>
    <lineage>
        <taxon>Eukaryota</taxon>
        <taxon>Viridiplantae</taxon>
        <taxon>Streptophyta</taxon>
        <taxon>Embryophyta</taxon>
        <taxon>Tracheophyta</taxon>
        <taxon>Spermatophyta</taxon>
        <taxon>Magnoliopsida</taxon>
        <taxon>eudicotyledons</taxon>
        <taxon>Gunneridae</taxon>
        <taxon>Pentapetalae</taxon>
        <taxon>rosids</taxon>
        <taxon>Vitales</taxon>
        <taxon>Vitaceae</taxon>
        <taxon>Viteae</taxon>
        <taxon>Vitis</taxon>
    </lineage>
</organism>
<evidence type="ECO:0000313" key="1">
    <source>
        <dbReference type="EMBL" id="RVW80245.1"/>
    </source>
</evidence>
<sequence>MLDRLTQSNCEITVIGNMACKAVMKESSFVSVYNMVENASVVWEFLKGRKLPGLMALDRAYPVEIDWNAAYSHPSQPLVVDIGSVGCEFLLLCNPTMVGSAFVGVDSGVDEFEELNGEVRNREVAVDSNLPGGVFVGVAGKGGRGRAVGKERRDGGMLSGKGSGPTFVGRRAVVGNADARCGLVSGAHGAKNLQLGMVGSVA</sequence>
<dbReference type="AlphaFoldDB" id="A0A438H6Z2"/>
<accession>A0A438H6Z2</accession>
<dbReference type="EMBL" id="QGNW01000268">
    <property type="protein sequence ID" value="RVW80245.1"/>
    <property type="molecule type" value="Genomic_DNA"/>
</dbReference>
<gene>
    <name evidence="1" type="ORF">CK203_044824</name>
</gene>
<reference evidence="1 2" key="1">
    <citation type="journal article" date="2018" name="PLoS Genet.">
        <title>Population sequencing reveals clonal diversity and ancestral inbreeding in the grapevine cultivar Chardonnay.</title>
        <authorList>
            <person name="Roach M.J."/>
            <person name="Johnson D.L."/>
            <person name="Bohlmann J."/>
            <person name="van Vuuren H.J."/>
            <person name="Jones S.J."/>
            <person name="Pretorius I.S."/>
            <person name="Schmidt S.A."/>
            <person name="Borneman A.R."/>
        </authorList>
    </citation>
    <scope>NUCLEOTIDE SEQUENCE [LARGE SCALE GENOMIC DNA]</scope>
    <source>
        <strain evidence="2">cv. Chardonnay</strain>
        <tissue evidence="1">Leaf</tissue>
    </source>
</reference>
<evidence type="ECO:0000313" key="2">
    <source>
        <dbReference type="Proteomes" id="UP000288805"/>
    </source>
</evidence>
<dbReference type="Proteomes" id="UP000288805">
    <property type="component" value="Unassembled WGS sequence"/>
</dbReference>
<comment type="caution">
    <text evidence="1">The sequence shown here is derived from an EMBL/GenBank/DDBJ whole genome shotgun (WGS) entry which is preliminary data.</text>
</comment>
<protein>
    <recommendedName>
        <fullName evidence="3">Phosphoglycerate kinase</fullName>
    </recommendedName>
</protein>
<evidence type="ECO:0008006" key="3">
    <source>
        <dbReference type="Google" id="ProtNLM"/>
    </source>
</evidence>
<proteinExistence type="predicted"/>
<name>A0A438H6Z2_VITVI</name>